<accession>A0A0A7G0W4</accession>
<evidence type="ECO:0000256" key="5">
    <source>
        <dbReference type="ARBA" id="ARBA00022801"/>
    </source>
</evidence>
<feature type="active site" evidence="6">
    <location>
        <position position="78"/>
    </location>
</feature>
<sequence>MGVRFIKNWVIPIISAIVVAMLINKFLIFRVEVPTGSMEPTINVGDKFLATKIYNFDNIKRGDILVFYNEECEKTMIKRVIGLPGDKININGNSLYVNGEKLEEDYVKYPQETFASYEVPEGKYFFLGDNRANSADSRYWVNPYIDEKDIEGKTQIRIAPIKNFGSLN</sequence>
<protein>
    <recommendedName>
        <fullName evidence="4 7">Signal peptidase I</fullName>
        <ecNumber evidence="4 7">3.4.21.89</ecNumber>
    </recommendedName>
</protein>
<dbReference type="PROSITE" id="PS00761">
    <property type="entry name" value="SPASE_I_3"/>
    <property type="match status" value="1"/>
</dbReference>
<keyword evidence="7" id="KW-0645">Protease</keyword>
<evidence type="ECO:0000313" key="9">
    <source>
        <dbReference type="EMBL" id="AIY84785.1"/>
    </source>
</evidence>
<keyword evidence="10" id="KW-1185">Reference proteome</keyword>
<dbReference type="InterPro" id="IPR019533">
    <property type="entry name" value="Peptidase_S26"/>
</dbReference>
<keyword evidence="7" id="KW-0472">Membrane</keyword>
<name>A0A0A7G0W4_9CLOT</name>
<dbReference type="EC" id="3.4.21.89" evidence="4 7"/>
<evidence type="ECO:0000256" key="6">
    <source>
        <dbReference type="PIRSR" id="PIRSR600223-1"/>
    </source>
</evidence>
<evidence type="ECO:0000256" key="4">
    <source>
        <dbReference type="ARBA" id="ARBA00013208"/>
    </source>
</evidence>
<feature type="active site" evidence="6">
    <location>
        <position position="37"/>
    </location>
</feature>
<dbReference type="InterPro" id="IPR036286">
    <property type="entry name" value="LexA/Signal_pep-like_sf"/>
</dbReference>
<dbReference type="RefSeq" id="WP_039311507.1">
    <property type="nucleotide sequence ID" value="NZ_CP006905.1"/>
</dbReference>
<dbReference type="EMBL" id="CP006905">
    <property type="protein sequence ID" value="AIY84785.1"/>
    <property type="molecule type" value="Genomic_DNA"/>
</dbReference>
<dbReference type="PROSITE" id="PS00760">
    <property type="entry name" value="SPASE_I_2"/>
    <property type="match status" value="1"/>
</dbReference>
<dbReference type="NCBIfam" id="TIGR02227">
    <property type="entry name" value="sigpep_I_bact"/>
    <property type="match status" value="1"/>
</dbReference>
<gene>
    <name evidence="9" type="primary">lepB</name>
    <name evidence="9" type="ORF">U729_605</name>
</gene>
<evidence type="ECO:0000259" key="8">
    <source>
        <dbReference type="Pfam" id="PF10502"/>
    </source>
</evidence>
<dbReference type="GO" id="GO:0005886">
    <property type="term" value="C:plasma membrane"/>
    <property type="evidence" value="ECO:0007669"/>
    <property type="project" value="UniProtKB-SubCell"/>
</dbReference>
<evidence type="ECO:0000256" key="3">
    <source>
        <dbReference type="ARBA" id="ARBA00009370"/>
    </source>
</evidence>
<comment type="similarity">
    <text evidence="3 7">Belongs to the peptidase S26 family.</text>
</comment>
<dbReference type="GO" id="GO:0004252">
    <property type="term" value="F:serine-type endopeptidase activity"/>
    <property type="evidence" value="ECO:0007669"/>
    <property type="project" value="InterPro"/>
</dbReference>
<dbReference type="Proteomes" id="UP000030635">
    <property type="component" value="Chromosome"/>
</dbReference>
<dbReference type="PANTHER" id="PTHR43390">
    <property type="entry name" value="SIGNAL PEPTIDASE I"/>
    <property type="match status" value="1"/>
</dbReference>
<evidence type="ECO:0000313" key="10">
    <source>
        <dbReference type="Proteomes" id="UP000030635"/>
    </source>
</evidence>
<evidence type="ECO:0000256" key="7">
    <source>
        <dbReference type="RuleBase" id="RU362042"/>
    </source>
</evidence>
<dbReference type="InterPro" id="IPR000223">
    <property type="entry name" value="Pept_S26A_signal_pept_1"/>
</dbReference>
<dbReference type="PRINTS" id="PR00727">
    <property type="entry name" value="LEADERPTASE"/>
</dbReference>
<dbReference type="CDD" id="cd06530">
    <property type="entry name" value="S26_SPase_I"/>
    <property type="match status" value="1"/>
</dbReference>
<dbReference type="GO" id="GO:0009003">
    <property type="term" value="F:signal peptidase activity"/>
    <property type="evidence" value="ECO:0007669"/>
    <property type="project" value="UniProtKB-EC"/>
</dbReference>
<keyword evidence="7" id="KW-0812">Transmembrane</keyword>
<feature type="domain" description="Peptidase S26" evidence="8">
    <location>
        <begin position="7"/>
        <end position="158"/>
    </location>
</feature>
<keyword evidence="5 7" id="KW-0378">Hydrolase</keyword>
<dbReference type="InterPro" id="IPR019758">
    <property type="entry name" value="Pept_S26A_signal_pept_1_CS"/>
</dbReference>
<evidence type="ECO:0000256" key="2">
    <source>
        <dbReference type="ARBA" id="ARBA00004401"/>
    </source>
</evidence>
<comment type="catalytic activity">
    <reaction evidence="1 7">
        <text>Cleavage of hydrophobic, N-terminal signal or leader sequences from secreted and periplasmic proteins.</text>
        <dbReference type="EC" id="3.4.21.89"/>
    </reaction>
</comment>
<keyword evidence="7" id="KW-1133">Transmembrane helix</keyword>
<dbReference type="KEGG" id="cbv:U729_605"/>
<dbReference type="HOGENOM" id="CLU_028723_5_1_9"/>
<dbReference type="Pfam" id="PF10502">
    <property type="entry name" value="Peptidase_S26"/>
    <property type="match status" value="1"/>
</dbReference>
<evidence type="ECO:0000256" key="1">
    <source>
        <dbReference type="ARBA" id="ARBA00000677"/>
    </source>
</evidence>
<dbReference type="InterPro" id="IPR019757">
    <property type="entry name" value="Pept_S26A_signal_pept_1_Lys-AS"/>
</dbReference>
<proteinExistence type="inferred from homology"/>
<comment type="subcellular location">
    <subcellularLocation>
        <location evidence="2">Cell membrane</location>
        <topology evidence="2">Single-pass type II membrane protein</topology>
    </subcellularLocation>
    <subcellularLocation>
        <location evidence="7">Membrane</location>
        <topology evidence="7">Single-pass type II membrane protein</topology>
    </subcellularLocation>
</comment>
<organism evidence="9 10">
    <name type="scientific">Clostridium baratii str. Sullivan</name>
    <dbReference type="NCBI Taxonomy" id="1415775"/>
    <lineage>
        <taxon>Bacteria</taxon>
        <taxon>Bacillati</taxon>
        <taxon>Bacillota</taxon>
        <taxon>Clostridia</taxon>
        <taxon>Eubacteriales</taxon>
        <taxon>Clostridiaceae</taxon>
        <taxon>Clostridium</taxon>
    </lineage>
</organism>
<dbReference type="OrthoDB" id="9802919at2"/>
<feature type="transmembrane region" description="Helical" evidence="7">
    <location>
        <begin position="6"/>
        <end position="28"/>
    </location>
</feature>
<dbReference type="eggNOG" id="COG0681">
    <property type="taxonomic scope" value="Bacteria"/>
</dbReference>
<reference evidence="9 10" key="1">
    <citation type="journal article" date="2015" name="Infect. Genet. Evol.">
        <title>Genomic sequences of six botulinum neurotoxin-producing strains representing three clostridial species illustrate the mobility and diversity of botulinum neurotoxin genes.</title>
        <authorList>
            <person name="Smith T.J."/>
            <person name="Hill K.K."/>
            <person name="Xie G."/>
            <person name="Foley B.T."/>
            <person name="Williamson C.H."/>
            <person name="Foster J.T."/>
            <person name="Johnson S.L."/>
            <person name="Chertkov O."/>
            <person name="Teshima H."/>
            <person name="Gibbons H.S."/>
            <person name="Johnsky L.A."/>
            <person name="Karavis M.A."/>
            <person name="Smith L.A."/>
        </authorList>
    </citation>
    <scope>NUCLEOTIDE SEQUENCE [LARGE SCALE GENOMIC DNA]</scope>
    <source>
        <strain evidence="9">Sullivan</strain>
    </source>
</reference>
<dbReference type="PANTHER" id="PTHR43390:SF1">
    <property type="entry name" value="CHLOROPLAST PROCESSING PEPTIDASE"/>
    <property type="match status" value="1"/>
</dbReference>
<dbReference type="SUPFAM" id="SSF51306">
    <property type="entry name" value="LexA/Signal peptidase"/>
    <property type="match status" value="1"/>
</dbReference>
<dbReference type="AlphaFoldDB" id="A0A0A7G0W4"/>
<dbReference type="Gene3D" id="2.10.109.10">
    <property type="entry name" value="Umud Fragment, subunit A"/>
    <property type="match status" value="1"/>
</dbReference>
<dbReference type="STRING" id="1561.NPD11_2386"/>
<dbReference type="GO" id="GO:0006465">
    <property type="term" value="P:signal peptide processing"/>
    <property type="evidence" value="ECO:0007669"/>
    <property type="project" value="InterPro"/>
</dbReference>